<dbReference type="Gene3D" id="6.10.140.1710">
    <property type="match status" value="1"/>
</dbReference>
<dbReference type="InterPro" id="IPR041489">
    <property type="entry name" value="PDZ_6"/>
</dbReference>
<dbReference type="Pfam" id="PF18265">
    <property type="entry name" value="Nas2_N"/>
    <property type="match status" value="1"/>
</dbReference>
<dbReference type="FunFam" id="2.30.42.10:FF:000107">
    <property type="entry name" value="26S proteasome non-ATPase regulatory subunit 9"/>
    <property type="match status" value="1"/>
</dbReference>
<dbReference type="InterPro" id="IPR040815">
    <property type="entry name" value="Nas2_N"/>
</dbReference>
<keyword evidence="7" id="KW-1185">Reference proteome</keyword>
<dbReference type="Pfam" id="PF17820">
    <property type="entry name" value="PDZ_6"/>
    <property type="match status" value="1"/>
</dbReference>
<dbReference type="PhylomeDB" id="D6WQX6"/>
<gene>
    <name evidence="6" type="primary">AUGUSTUS-3.0.2_09422</name>
    <name evidence="6" type="ORF">TcasGA2_TC009422</name>
</gene>
<evidence type="ECO:0000259" key="4">
    <source>
        <dbReference type="Pfam" id="PF17820"/>
    </source>
</evidence>
<dbReference type="InterPro" id="IPR035269">
    <property type="entry name" value="PSMD9"/>
</dbReference>
<dbReference type="STRING" id="7070.D6WQX6"/>
<dbReference type="SUPFAM" id="SSF50156">
    <property type="entry name" value="PDZ domain-like"/>
    <property type="match status" value="1"/>
</dbReference>
<dbReference type="InterPro" id="IPR036034">
    <property type="entry name" value="PDZ_sf"/>
</dbReference>
<dbReference type="InParanoid" id="D6WQX6"/>
<dbReference type="PANTHER" id="PTHR12651">
    <property type="entry name" value="26S PROTEASOME NON-ATPASE REGULATORY SUBUNIT 9"/>
    <property type="match status" value="1"/>
</dbReference>
<evidence type="ECO:0000256" key="2">
    <source>
        <dbReference type="ARBA" id="ARBA00023186"/>
    </source>
</evidence>
<comment type="similarity">
    <text evidence="1">Belongs to the proteasome subunit p27 family.</text>
</comment>
<dbReference type="GO" id="GO:0005634">
    <property type="term" value="C:nucleus"/>
    <property type="evidence" value="ECO:0000318"/>
    <property type="project" value="GO_Central"/>
</dbReference>
<evidence type="ECO:0000313" key="6">
    <source>
        <dbReference type="EMBL" id="EFA06519.1"/>
    </source>
</evidence>
<keyword evidence="6" id="KW-0647">Proteasome</keyword>
<name>D6WQX6_TRICA</name>
<dbReference type="EMBL" id="KQ971351">
    <property type="protein sequence ID" value="EFA06519.1"/>
    <property type="molecule type" value="Genomic_DNA"/>
</dbReference>
<dbReference type="FunCoup" id="D6WQX6">
    <property type="interactions" value="2212"/>
</dbReference>
<proteinExistence type="inferred from homology"/>
<evidence type="ECO:0000256" key="3">
    <source>
        <dbReference type="SAM" id="Coils"/>
    </source>
</evidence>
<protein>
    <submittedName>
        <fullName evidence="6">26S proteasome non-ATPase regulatory subunit 9-like Protein</fullName>
    </submittedName>
</protein>
<evidence type="ECO:0000256" key="1">
    <source>
        <dbReference type="ARBA" id="ARBA00005256"/>
    </source>
</evidence>
<keyword evidence="2" id="KW-0143">Chaperone</keyword>
<dbReference type="PANTHER" id="PTHR12651:SF1">
    <property type="entry name" value="26S PROTEASOME NON-ATPASE REGULATORY SUBUNIT 9"/>
    <property type="match status" value="1"/>
</dbReference>
<evidence type="ECO:0000313" key="7">
    <source>
        <dbReference type="Proteomes" id="UP000007266"/>
    </source>
</evidence>
<dbReference type="eggNOG" id="KOG3129">
    <property type="taxonomic scope" value="Eukaryota"/>
</dbReference>
<dbReference type="OrthoDB" id="72325at2759"/>
<organism evidence="6 7">
    <name type="scientific">Tribolium castaneum</name>
    <name type="common">Red flour beetle</name>
    <dbReference type="NCBI Taxonomy" id="7070"/>
    <lineage>
        <taxon>Eukaryota</taxon>
        <taxon>Metazoa</taxon>
        <taxon>Ecdysozoa</taxon>
        <taxon>Arthropoda</taxon>
        <taxon>Hexapoda</taxon>
        <taxon>Insecta</taxon>
        <taxon>Pterygota</taxon>
        <taxon>Neoptera</taxon>
        <taxon>Endopterygota</taxon>
        <taxon>Coleoptera</taxon>
        <taxon>Polyphaga</taxon>
        <taxon>Cucujiformia</taxon>
        <taxon>Tenebrionidae</taxon>
        <taxon>Tenebrionidae incertae sedis</taxon>
        <taxon>Tribolium</taxon>
    </lineage>
</organism>
<accession>D6WQX6</accession>
<dbReference type="AlphaFoldDB" id="D6WQX6"/>
<dbReference type="HOGENOM" id="CLU_073146_2_1_1"/>
<dbReference type="KEGG" id="tca:656774"/>
<feature type="domain" description="Nas2 N-terminal" evidence="5">
    <location>
        <begin position="11"/>
        <end position="87"/>
    </location>
</feature>
<reference evidence="6 7" key="1">
    <citation type="journal article" date="2008" name="Nature">
        <title>The genome of the model beetle and pest Tribolium castaneum.</title>
        <authorList>
            <consortium name="Tribolium Genome Sequencing Consortium"/>
            <person name="Richards S."/>
            <person name="Gibbs R.A."/>
            <person name="Weinstock G.M."/>
            <person name="Brown S.J."/>
            <person name="Denell R."/>
            <person name="Beeman R.W."/>
            <person name="Gibbs R."/>
            <person name="Beeman R.W."/>
            <person name="Brown S.J."/>
            <person name="Bucher G."/>
            <person name="Friedrich M."/>
            <person name="Grimmelikhuijzen C.J."/>
            <person name="Klingler M."/>
            <person name="Lorenzen M."/>
            <person name="Richards S."/>
            <person name="Roth S."/>
            <person name="Schroder R."/>
            <person name="Tautz D."/>
            <person name="Zdobnov E.M."/>
            <person name="Muzny D."/>
            <person name="Gibbs R.A."/>
            <person name="Weinstock G.M."/>
            <person name="Attaway T."/>
            <person name="Bell S."/>
            <person name="Buhay C.J."/>
            <person name="Chandrabose M.N."/>
            <person name="Chavez D."/>
            <person name="Clerk-Blankenburg K.P."/>
            <person name="Cree A."/>
            <person name="Dao M."/>
            <person name="Davis C."/>
            <person name="Chacko J."/>
            <person name="Dinh H."/>
            <person name="Dugan-Rocha S."/>
            <person name="Fowler G."/>
            <person name="Garner T.T."/>
            <person name="Garnes J."/>
            <person name="Gnirke A."/>
            <person name="Hawes A."/>
            <person name="Hernandez J."/>
            <person name="Hines S."/>
            <person name="Holder M."/>
            <person name="Hume J."/>
            <person name="Jhangiani S.N."/>
            <person name="Joshi V."/>
            <person name="Khan Z.M."/>
            <person name="Jackson L."/>
            <person name="Kovar C."/>
            <person name="Kowis A."/>
            <person name="Lee S."/>
            <person name="Lewis L.R."/>
            <person name="Margolis J."/>
            <person name="Morgan M."/>
            <person name="Nazareth L.V."/>
            <person name="Nguyen N."/>
            <person name="Okwuonu G."/>
            <person name="Parker D."/>
            <person name="Richards S."/>
            <person name="Ruiz S.J."/>
            <person name="Santibanez J."/>
            <person name="Savard J."/>
            <person name="Scherer S.E."/>
            <person name="Schneider B."/>
            <person name="Sodergren E."/>
            <person name="Tautz D."/>
            <person name="Vattahil S."/>
            <person name="Villasana D."/>
            <person name="White C.S."/>
            <person name="Wright R."/>
            <person name="Park Y."/>
            <person name="Beeman R.W."/>
            <person name="Lord J."/>
            <person name="Oppert B."/>
            <person name="Lorenzen M."/>
            <person name="Brown S."/>
            <person name="Wang L."/>
            <person name="Savard J."/>
            <person name="Tautz D."/>
            <person name="Richards S."/>
            <person name="Weinstock G."/>
            <person name="Gibbs R.A."/>
            <person name="Liu Y."/>
            <person name="Worley K."/>
            <person name="Weinstock G."/>
            <person name="Elsik C.G."/>
            <person name="Reese J.T."/>
            <person name="Elhaik E."/>
            <person name="Landan G."/>
            <person name="Graur D."/>
            <person name="Arensburger P."/>
            <person name="Atkinson P."/>
            <person name="Beeman R.W."/>
            <person name="Beidler J."/>
            <person name="Brown S.J."/>
            <person name="Demuth J.P."/>
            <person name="Drury D.W."/>
            <person name="Du Y.Z."/>
            <person name="Fujiwara H."/>
            <person name="Lorenzen M."/>
            <person name="Maselli V."/>
            <person name="Osanai M."/>
            <person name="Park Y."/>
            <person name="Robertson H.M."/>
            <person name="Tu Z."/>
            <person name="Wang J.J."/>
            <person name="Wang S."/>
            <person name="Richards S."/>
            <person name="Song H."/>
            <person name="Zhang L."/>
            <person name="Sodergren E."/>
            <person name="Werner D."/>
            <person name="Stanke M."/>
            <person name="Morgenstern B."/>
            <person name="Solovyev V."/>
            <person name="Kosarev P."/>
            <person name="Brown G."/>
            <person name="Chen H.C."/>
            <person name="Ermolaeva O."/>
            <person name="Hlavina W."/>
            <person name="Kapustin Y."/>
            <person name="Kiryutin B."/>
            <person name="Kitts P."/>
            <person name="Maglott D."/>
            <person name="Pruitt K."/>
            <person name="Sapojnikov V."/>
            <person name="Souvorov A."/>
            <person name="Mackey A.J."/>
            <person name="Waterhouse R.M."/>
            <person name="Wyder S."/>
            <person name="Zdobnov E.M."/>
            <person name="Zdobnov E.M."/>
            <person name="Wyder S."/>
            <person name="Kriventseva E.V."/>
            <person name="Kadowaki T."/>
            <person name="Bork P."/>
            <person name="Aranda M."/>
            <person name="Bao R."/>
            <person name="Beermann A."/>
            <person name="Berns N."/>
            <person name="Bolognesi R."/>
            <person name="Bonneton F."/>
            <person name="Bopp D."/>
            <person name="Brown S.J."/>
            <person name="Bucher G."/>
            <person name="Butts T."/>
            <person name="Chaumot A."/>
            <person name="Denell R.E."/>
            <person name="Ferrier D.E."/>
            <person name="Friedrich M."/>
            <person name="Gordon C.M."/>
            <person name="Jindra M."/>
            <person name="Klingler M."/>
            <person name="Lan Q."/>
            <person name="Lattorff H.M."/>
            <person name="Laudet V."/>
            <person name="von Levetsow C."/>
            <person name="Liu Z."/>
            <person name="Lutz R."/>
            <person name="Lynch J.A."/>
            <person name="da Fonseca R.N."/>
            <person name="Posnien N."/>
            <person name="Reuter R."/>
            <person name="Roth S."/>
            <person name="Savard J."/>
            <person name="Schinko J.B."/>
            <person name="Schmitt C."/>
            <person name="Schoppmeier M."/>
            <person name="Schroder R."/>
            <person name="Shippy T.D."/>
            <person name="Simonnet F."/>
            <person name="Marques-Souza H."/>
            <person name="Tautz D."/>
            <person name="Tomoyasu Y."/>
            <person name="Trauner J."/>
            <person name="Van der Zee M."/>
            <person name="Vervoort M."/>
            <person name="Wittkopp N."/>
            <person name="Wimmer E.A."/>
            <person name="Yang X."/>
            <person name="Jones A.K."/>
            <person name="Sattelle D.B."/>
            <person name="Ebert P.R."/>
            <person name="Nelson D."/>
            <person name="Scott J.G."/>
            <person name="Beeman R.W."/>
            <person name="Muthukrishnan S."/>
            <person name="Kramer K.J."/>
            <person name="Arakane Y."/>
            <person name="Beeman R.W."/>
            <person name="Zhu Q."/>
            <person name="Hogenkamp D."/>
            <person name="Dixit R."/>
            <person name="Oppert B."/>
            <person name="Jiang H."/>
            <person name="Zou Z."/>
            <person name="Marshall J."/>
            <person name="Elpidina E."/>
            <person name="Vinokurov K."/>
            <person name="Oppert C."/>
            <person name="Zou Z."/>
            <person name="Evans J."/>
            <person name="Lu Z."/>
            <person name="Zhao P."/>
            <person name="Sumathipala N."/>
            <person name="Altincicek B."/>
            <person name="Vilcinskas A."/>
            <person name="Williams M."/>
            <person name="Hultmark D."/>
            <person name="Hetru C."/>
            <person name="Jiang H."/>
            <person name="Grimmelikhuijzen C.J."/>
            <person name="Hauser F."/>
            <person name="Cazzamali G."/>
            <person name="Williamson M."/>
            <person name="Park Y."/>
            <person name="Li B."/>
            <person name="Tanaka Y."/>
            <person name="Predel R."/>
            <person name="Neupert S."/>
            <person name="Schachtner J."/>
            <person name="Verleyen P."/>
            <person name="Raible F."/>
            <person name="Bork P."/>
            <person name="Friedrich M."/>
            <person name="Walden K.K."/>
            <person name="Robertson H.M."/>
            <person name="Angeli S."/>
            <person name="Foret S."/>
            <person name="Bucher G."/>
            <person name="Schuetz S."/>
            <person name="Maleszka R."/>
            <person name="Wimmer E.A."/>
            <person name="Beeman R.W."/>
            <person name="Lorenzen M."/>
            <person name="Tomoyasu Y."/>
            <person name="Miller S.C."/>
            <person name="Grossmann D."/>
            <person name="Bucher G."/>
        </authorList>
    </citation>
    <scope>NUCLEOTIDE SEQUENCE [LARGE SCALE GENOMIC DNA]</scope>
    <source>
        <strain evidence="6 7">Georgia GA2</strain>
    </source>
</reference>
<dbReference type="OMA" id="DWGGRGM"/>
<keyword evidence="3" id="KW-0175">Coiled coil</keyword>
<dbReference type="GO" id="GO:0000502">
    <property type="term" value="C:proteasome complex"/>
    <property type="evidence" value="ECO:0007669"/>
    <property type="project" value="UniProtKB-KW"/>
</dbReference>
<dbReference type="Proteomes" id="UP000007266">
    <property type="component" value="Linkage group 7"/>
</dbReference>
<sequence length="201" mass="22498">MSQEIREQVLNLMKQKDKIEDEIKQLTEILTVNGVGMSDPLVDAEDFPLNSVDVYQVRHARQRIICLQNDHKNIMKQIENGLQGYYSSSGSNQSNGLQDIEMRSDHNSVTHETPFAKVTMVSPNSPAEMAGLHADDFIVEFGSINSSNFKNLSDVATVVQHSEDNQIPVKVKRGQRIVPTVLVPKKWQGRGLLGCNIDVLK</sequence>
<reference evidence="6 7" key="2">
    <citation type="journal article" date="2010" name="Nucleic Acids Res.">
        <title>BeetleBase in 2010: revisions to provide comprehensive genomic information for Tribolium castaneum.</title>
        <authorList>
            <person name="Kim H.S."/>
            <person name="Murphy T."/>
            <person name="Xia J."/>
            <person name="Caragea D."/>
            <person name="Park Y."/>
            <person name="Beeman R.W."/>
            <person name="Lorenzen M.D."/>
            <person name="Butcher S."/>
            <person name="Manak J.R."/>
            <person name="Brown S.J."/>
        </authorList>
    </citation>
    <scope>GENOME REANNOTATION</scope>
    <source>
        <strain evidence="6 7">Georgia GA2</strain>
    </source>
</reference>
<feature type="coiled-coil region" evidence="3">
    <location>
        <begin position="2"/>
        <end position="29"/>
    </location>
</feature>
<dbReference type="GO" id="GO:0070682">
    <property type="term" value="P:proteasome regulatory particle assembly"/>
    <property type="evidence" value="ECO:0000318"/>
    <property type="project" value="GO_Central"/>
</dbReference>
<dbReference type="GO" id="GO:0005737">
    <property type="term" value="C:cytoplasm"/>
    <property type="evidence" value="ECO:0000318"/>
    <property type="project" value="GO_Central"/>
</dbReference>
<dbReference type="Gene3D" id="2.30.42.10">
    <property type="match status" value="1"/>
</dbReference>
<feature type="domain" description="PDZ" evidence="4">
    <location>
        <begin position="118"/>
        <end position="173"/>
    </location>
</feature>
<evidence type="ECO:0000259" key="5">
    <source>
        <dbReference type="Pfam" id="PF18265"/>
    </source>
</evidence>